<dbReference type="EMBL" id="PVWJ01000197">
    <property type="protein sequence ID" value="PSB00514.1"/>
    <property type="molecule type" value="Genomic_DNA"/>
</dbReference>
<evidence type="ECO:0000313" key="3">
    <source>
        <dbReference type="EMBL" id="PSB00514.1"/>
    </source>
</evidence>
<dbReference type="Proteomes" id="UP000238762">
    <property type="component" value="Unassembled WGS sequence"/>
</dbReference>
<evidence type="ECO:0000259" key="2">
    <source>
        <dbReference type="Pfam" id="PF13600"/>
    </source>
</evidence>
<protein>
    <recommendedName>
        <fullName evidence="5">Mucoidy inhibitor MuiA family protein</fullName>
    </recommendedName>
</protein>
<keyword evidence="4" id="KW-1185">Reference proteome</keyword>
<dbReference type="Pfam" id="PF13600">
    <property type="entry name" value="DUF4140"/>
    <property type="match status" value="1"/>
</dbReference>
<name>A0A2T1BX61_9CYAN</name>
<dbReference type="NCBIfam" id="TIGR02231">
    <property type="entry name" value="mucoidy inhibitor MuiA family protein"/>
    <property type="match status" value="1"/>
</dbReference>
<comment type="caution">
    <text evidence="3">The sequence shown here is derived from an EMBL/GenBank/DDBJ whole genome shotgun (WGS) entry which is preliminary data.</text>
</comment>
<accession>A0A2T1BX61</accession>
<evidence type="ECO:0008006" key="5">
    <source>
        <dbReference type="Google" id="ProtNLM"/>
    </source>
</evidence>
<sequence>MSQELVQQKIESQIDSVVVYTDRARVTRSQTVTLTGNESELVIYKLPTTIITDSIRASGTGNVAVKLLGVRTQKVFSTEPVAEKIAQLQQEIQNLGIQKRLVEDALRGLNLQRQFVENLSEKSVDRFAQSLARQQVTVAETKNLLTFVGQEYGSLSEAIVQRQRQLQQIDKELAVKNQQLQQLQHPRSEQSLDIIISIQPAGSGDLQLQVSYMVENASWTPLYDIRVNEPTKNITLSYLAEVKQGTGEGWNNVNLTLSTAKPGLGTLPPKLNPWYVDIERPLPVYPMMRAASAPTGAVADTLLPSPPSPMMMEAKRSASESEIESFEVESVAAQVSQAGGVVTFELDGNNNIPSDRNPHKVTIFHDEYPCNLQHIAIPKLVSFAYLQALVTNPTDGVTLLPGTANIFRGDTFVGTTNLENIAPGQEFKLDLGIDESIKIERDIVERLVDKKLIGQQRRLTYAYRILVTNLASHPAELKLTEQLPVSRNEQIKVRLNRTNPQIQLGEMGVLEWLLKLPPQGKQEVNYQFIVEYPPQLSVSGLDD</sequence>
<dbReference type="AlphaFoldDB" id="A0A2T1BX61"/>
<dbReference type="RefSeq" id="WP_106291818.1">
    <property type="nucleotide sequence ID" value="NZ_CAWNTC010000253.1"/>
</dbReference>
<reference evidence="3 4" key="2">
    <citation type="submission" date="2018-03" db="EMBL/GenBank/DDBJ databases">
        <title>The ancient ancestry and fast evolution of plastids.</title>
        <authorList>
            <person name="Moore K.R."/>
            <person name="Magnabosco C."/>
            <person name="Momper L."/>
            <person name="Gold D.A."/>
            <person name="Bosak T."/>
            <person name="Fournier G.P."/>
        </authorList>
    </citation>
    <scope>NUCLEOTIDE SEQUENCE [LARGE SCALE GENOMIC DNA]</scope>
    <source>
        <strain evidence="3 4">CCAP 1448/3</strain>
    </source>
</reference>
<dbReference type="OrthoDB" id="580912at2"/>
<dbReference type="PANTHER" id="PTHR31005">
    <property type="entry name" value="DUF4139 DOMAIN-CONTAINING PROTEIN"/>
    <property type="match status" value="1"/>
</dbReference>
<gene>
    <name evidence="3" type="ORF">C7B64_23095</name>
</gene>
<organism evidence="3 4">
    <name type="scientific">Merismopedia glauca CCAP 1448/3</name>
    <dbReference type="NCBI Taxonomy" id="1296344"/>
    <lineage>
        <taxon>Bacteria</taxon>
        <taxon>Bacillati</taxon>
        <taxon>Cyanobacteriota</taxon>
        <taxon>Cyanophyceae</taxon>
        <taxon>Synechococcales</taxon>
        <taxon>Merismopediaceae</taxon>
        <taxon>Merismopedia</taxon>
    </lineage>
</organism>
<feature type="domain" description="DUF4140" evidence="2">
    <location>
        <begin position="17"/>
        <end position="115"/>
    </location>
</feature>
<dbReference type="Pfam" id="PF13598">
    <property type="entry name" value="DUF4139"/>
    <property type="match status" value="1"/>
</dbReference>
<evidence type="ECO:0000259" key="1">
    <source>
        <dbReference type="Pfam" id="PF13598"/>
    </source>
</evidence>
<proteinExistence type="predicted"/>
<dbReference type="InterPro" id="IPR025554">
    <property type="entry name" value="DUF4140"/>
</dbReference>
<dbReference type="InterPro" id="IPR037291">
    <property type="entry name" value="DUF4139"/>
</dbReference>
<evidence type="ECO:0000313" key="4">
    <source>
        <dbReference type="Proteomes" id="UP000238762"/>
    </source>
</evidence>
<reference evidence="3 4" key="1">
    <citation type="submission" date="2018-02" db="EMBL/GenBank/DDBJ databases">
        <authorList>
            <person name="Cohen D.B."/>
            <person name="Kent A.D."/>
        </authorList>
    </citation>
    <scope>NUCLEOTIDE SEQUENCE [LARGE SCALE GENOMIC DNA]</scope>
    <source>
        <strain evidence="3 4">CCAP 1448/3</strain>
    </source>
</reference>
<dbReference type="PANTHER" id="PTHR31005:SF8">
    <property type="entry name" value="DUF4139 DOMAIN-CONTAINING PROTEIN"/>
    <property type="match status" value="1"/>
</dbReference>
<feature type="domain" description="DUF4139" evidence="1">
    <location>
        <begin position="208"/>
        <end position="533"/>
    </location>
</feature>
<dbReference type="InterPro" id="IPR011935">
    <property type="entry name" value="CHP02231"/>
</dbReference>